<gene>
    <name evidence="3" type="ORF">ACFQMA_07085</name>
</gene>
<dbReference type="AlphaFoldDB" id="A0ABD5Y1P2"/>
<name>A0ABD5Y1P2_9EURY</name>
<dbReference type="InterPro" id="IPR058420">
    <property type="entry name" value="DUF8107"/>
</dbReference>
<dbReference type="Proteomes" id="UP001596432">
    <property type="component" value="Unassembled WGS sequence"/>
</dbReference>
<reference evidence="3 4" key="1">
    <citation type="journal article" date="2019" name="Int. J. Syst. Evol. Microbiol.">
        <title>The Global Catalogue of Microorganisms (GCM) 10K type strain sequencing project: providing services to taxonomists for standard genome sequencing and annotation.</title>
        <authorList>
            <consortium name="The Broad Institute Genomics Platform"/>
            <consortium name="The Broad Institute Genome Sequencing Center for Infectious Disease"/>
            <person name="Wu L."/>
            <person name="Ma J."/>
        </authorList>
    </citation>
    <scope>NUCLEOTIDE SEQUENCE [LARGE SCALE GENOMIC DNA]</scope>
    <source>
        <strain evidence="3 4">XZYJT29</strain>
    </source>
</reference>
<keyword evidence="4" id="KW-1185">Reference proteome</keyword>
<protein>
    <recommendedName>
        <fullName evidence="2">DUF8107 domain-containing protein</fullName>
    </recommendedName>
</protein>
<dbReference type="Pfam" id="PF26409">
    <property type="entry name" value="DUF8107"/>
    <property type="match status" value="1"/>
</dbReference>
<proteinExistence type="predicted"/>
<evidence type="ECO:0000313" key="4">
    <source>
        <dbReference type="Proteomes" id="UP001596432"/>
    </source>
</evidence>
<evidence type="ECO:0000256" key="1">
    <source>
        <dbReference type="SAM" id="Phobius"/>
    </source>
</evidence>
<keyword evidence="1" id="KW-0472">Membrane</keyword>
<keyword evidence="1" id="KW-0812">Transmembrane</keyword>
<feature type="domain" description="DUF8107" evidence="2">
    <location>
        <begin position="4"/>
        <end position="63"/>
    </location>
</feature>
<comment type="caution">
    <text evidence="3">The sequence shown here is derived from an EMBL/GenBank/DDBJ whole genome shotgun (WGS) entry which is preliminary data.</text>
</comment>
<keyword evidence="1" id="KW-1133">Transmembrane helix</keyword>
<organism evidence="3 4">
    <name type="scientific">Halosimplex aquaticum</name>
    <dbReference type="NCBI Taxonomy" id="3026162"/>
    <lineage>
        <taxon>Archaea</taxon>
        <taxon>Methanobacteriati</taxon>
        <taxon>Methanobacteriota</taxon>
        <taxon>Stenosarchaea group</taxon>
        <taxon>Halobacteria</taxon>
        <taxon>Halobacteriales</taxon>
        <taxon>Haloarculaceae</taxon>
        <taxon>Halosimplex</taxon>
    </lineage>
</organism>
<evidence type="ECO:0000259" key="2">
    <source>
        <dbReference type="Pfam" id="PF26409"/>
    </source>
</evidence>
<dbReference type="GeneID" id="78819859"/>
<accession>A0ABD5Y1P2</accession>
<evidence type="ECO:0000313" key="3">
    <source>
        <dbReference type="EMBL" id="MFC7139601.1"/>
    </source>
</evidence>
<sequence length="65" mass="6889">MATDGETPSDGDIRVLLALDLLLSLAFSLGVVYALDFVGIGEFTWANVAVATLFLAVVTYLAVLR</sequence>
<dbReference type="RefSeq" id="WP_274325185.1">
    <property type="nucleotide sequence ID" value="NZ_CP118158.1"/>
</dbReference>
<feature type="transmembrane region" description="Helical" evidence="1">
    <location>
        <begin position="12"/>
        <end position="33"/>
    </location>
</feature>
<feature type="transmembrane region" description="Helical" evidence="1">
    <location>
        <begin position="45"/>
        <end position="64"/>
    </location>
</feature>
<dbReference type="EMBL" id="JBHTAS010000001">
    <property type="protein sequence ID" value="MFC7139601.1"/>
    <property type="molecule type" value="Genomic_DNA"/>
</dbReference>